<gene>
    <name evidence="1" type="ORF">DGAL_LOCUS14281</name>
</gene>
<dbReference type="OrthoDB" id="10254700at2759"/>
<evidence type="ECO:0000313" key="2">
    <source>
        <dbReference type="Proteomes" id="UP000789390"/>
    </source>
</evidence>
<sequence>MTSSGNLPWVEKYRPKQLDDLNFSPRYNFNKHGAKELYTPQQFNSMLNGMQQSNTFQCVKVLELNASDGPRDQCCAKSDHELQNLSSLDEADAMTNDAAECVEKSLLKMFDFVSSRSYHGYSNHVCTRFRFGPFKFRSTFYLSIGEFTEDGRQALLSLAHGDMRSCHQFLQSTFQCLSRVNDENVYTCVGLII</sequence>
<protein>
    <submittedName>
        <fullName evidence="1">Uncharacterized protein</fullName>
    </submittedName>
</protein>
<keyword evidence="2" id="KW-1185">Reference proteome</keyword>
<accession>A0A8J2S4F6</accession>
<organism evidence="1 2">
    <name type="scientific">Daphnia galeata</name>
    <dbReference type="NCBI Taxonomy" id="27404"/>
    <lineage>
        <taxon>Eukaryota</taxon>
        <taxon>Metazoa</taxon>
        <taxon>Ecdysozoa</taxon>
        <taxon>Arthropoda</taxon>
        <taxon>Crustacea</taxon>
        <taxon>Branchiopoda</taxon>
        <taxon>Diplostraca</taxon>
        <taxon>Cladocera</taxon>
        <taxon>Anomopoda</taxon>
        <taxon>Daphniidae</taxon>
        <taxon>Daphnia</taxon>
    </lineage>
</organism>
<dbReference type="Proteomes" id="UP000789390">
    <property type="component" value="Unassembled WGS sequence"/>
</dbReference>
<reference evidence="1" key="1">
    <citation type="submission" date="2021-11" db="EMBL/GenBank/DDBJ databases">
        <authorList>
            <person name="Schell T."/>
        </authorList>
    </citation>
    <scope>NUCLEOTIDE SEQUENCE</scope>
    <source>
        <strain evidence="1">M5</strain>
    </source>
</reference>
<comment type="caution">
    <text evidence="1">The sequence shown here is derived from an EMBL/GenBank/DDBJ whole genome shotgun (WGS) entry which is preliminary data.</text>
</comment>
<dbReference type="Gene3D" id="1.10.8.60">
    <property type="match status" value="1"/>
</dbReference>
<name>A0A8J2S4F6_9CRUS</name>
<dbReference type="EMBL" id="CAKKLH010000304">
    <property type="protein sequence ID" value="CAH0110688.1"/>
    <property type="molecule type" value="Genomic_DNA"/>
</dbReference>
<proteinExistence type="predicted"/>
<dbReference type="AlphaFoldDB" id="A0A8J2S4F6"/>
<evidence type="ECO:0000313" key="1">
    <source>
        <dbReference type="EMBL" id="CAH0110688.1"/>
    </source>
</evidence>